<dbReference type="EC" id="3.4.21.102" evidence="8"/>
<dbReference type="OrthoDB" id="9812068at2"/>
<dbReference type="Pfam" id="PF22694">
    <property type="entry name" value="CtpB_N-like"/>
    <property type="match status" value="1"/>
</dbReference>
<keyword evidence="4 5" id="KW-0720">Serine protease</keyword>
<dbReference type="Gene3D" id="3.90.226.10">
    <property type="entry name" value="2-enoyl-CoA Hydratase, Chain A, domain 1"/>
    <property type="match status" value="1"/>
</dbReference>
<dbReference type="SUPFAM" id="SSF47090">
    <property type="entry name" value="PGBD-like"/>
    <property type="match status" value="1"/>
</dbReference>
<evidence type="ECO:0000256" key="2">
    <source>
        <dbReference type="ARBA" id="ARBA00022670"/>
    </source>
</evidence>
<dbReference type="BioCyc" id="JESP1508404:G14D9-11162-MONOMER"/>
<dbReference type="PANTHER" id="PTHR32060">
    <property type="entry name" value="TAIL-SPECIFIC PROTEASE"/>
    <property type="match status" value="1"/>
</dbReference>
<evidence type="ECO:0000256" key="3">
    <source>
        <dbReference type="ARBA" id="ARBA00022801"/>
    </source>
</evidence>
<dbReference type="KEGG" id="jeo:JMA_19070"/>
<dbReference type="Pfam" id="PF01471">
    <property type="entry name" value="PG_binding_1"/>
    <property type="match status" value="1"/>
</dbReference>
<proteinExistence type="inferred from homology"/>
<keyword evidence="6" id="KW-0812">Transmembrane</keyword>
<dbReference type="CDD" id="cd06782">
    <property type="entry name" value="cpPDZ_CPP-like"/>
    <property type="match status" value="1"/>
</dbReference>
<evidence type="ECO:0000313" key="9">
    <source>
        <dbReference type="Proteomes" id="UP000031449"/>
    </source>
</evidence>
<dbReference type="Proteomes" id="UP000031449">
    <property type="component" value="Chromosome"/>
</dbReference>
<dbReference type="STRING" id="1508404.JMA_19070"/>
<sequence length="497" mass="54378">MDNEHQDVTKEEAKETLSNYVNIKKFHFVMLLFFTVLATAGISIFALSFGDEKAVTVGVQERTEFNKLYEAYDTIQEDYFLEYEEEDLINGAINGMVDALGDPYSDYMNQEETAQFNENITSSFQGIGAEIQSMNDLITVVSPIKGSPAERAGILPNDQILAVDGESIQGMSASEAVMLIRGEKGTDVTLTIQRPGADETIEVTITRDDIPLETVYYEMNDQNVATVQLTSFSETTFDELTEALQDLESQGMEALVLDLRQNPGGLLPQAISISNLFVPAGETIVQIEESNGEKQVITAQEGDKVEVPTAVVIDEGSASASEIVAAAVNETADIPLFGKNTFGKGTVQTAEDFSDSSNIKITTARWLTPNDNWVHEEGVAPTTEVDMPEYASLPYLNIDSNLEESMLSEDIRVAEQMLNALGLNPGNIDGLFDEETVSAVESYQEENELEVTGIIDPETASSIMLSLREQLEENDPQVNSAIDYLIEEAGIEAEEAS</sequence>
<feature type="transmembrane region" description="Helical" evidence="6">
    <location>
        <begin position="28"/>
        <end position="50"/>
    </location>
</feature>
<dbReference type="InterPro" id="IPR005151">
    <property type="entry name" value="Tail-specific_protease"/>
</dbReference>
<reference evidence="8 9" key="1">
    <citation type="submission" date="2014-08" db="EMBL/GenBank/DDBJ databases">
        <title>Complete genome of a marine bacteria Jeotgalibacillus malaysiensis.</title>
        <authorList>
            <person name="Yaakop A.S."/>
            <person name="Chan K.-G."/>
            <person name="Goh K.M."/>
        </authorList>
    </citation>
    <scope>NUCLEOTIDE SEQUENCE [LARGE SCALE GENOMIC DNA]</scope>
    <source>
        <strain evidence="8 9">D5</strain>
    </source>
</reference>
<dbReference type="GO" id="GO:0030288">
    <property type="term" value="C:outer membrane-bounded periplasmic space"/>
    <property type="evidence" value="ECO:0007669"/>
    <property type="project" value="TreeGrafter"/>
</dbReference>
<protein>
    <submittedName>
        <fullName evidence="8">Peptidase S41</fullName>
        <ecNumber evidence="8">3.4.21.102</ecNumber>
    </submittedName>
</protein>
<dbReference type="SMART" id="SM00245">
    <property type="entry name" value="TSPc"/>
    <property type="match status" value="1"/>
</dbReference>
<organism evidence="8 9">
    <name type="scientific">Jeotgalibacillus malaysiensis</name>
    <dbReference type="NCBI Taxonomy" id="1508404"/>
    <lineage>
        <taxon>Bacteria</taxon>
        <taxon>Bacillati</taxon>
        <taxon>Bacillota</taxon>
        <taxon>Bacilli</taxon>
        <taxon>Bacillales</taxon>
        <taxon>Caryophanaceae</taxon>
        <taxon>Jeotgalibacillus</taxon>
    </lineage>
</organism>
<evidence type="ECO:0000313" key="8">
    <source>
        <dbReference type="EMBL" id="AJD91224.1"/>
    </source>
</evidence>
<dbReference type="InterPro" id="IPR001478">
    <property type="entry name" value="PDZ"/>
</dbReference>
<keyword evidence="9" id="KW-1185">Reference proteome</keyword>
<dbReference type="SUPFAM" id="SSF52096">
    <property type="entry name" value="ClpP/crotonase"/>
    <property type="match status" value="1"/>
</dbReference>
<gene>
    <name evidence="8" type="ORF">JMA_19070</name>
</gene>
<evidence type="ECO:0000256" key="4">
    <source>
        <dbReference type="ARBA" id="ARBA00022825"/>
    </source>
</evidence>
<dbReference type="InterPro" id="IPR036034">
    <property type="entry name" value="PDZ_sf"/>
</dbReference>
<comment type="similarity">
    <text evidence="1 5">Belongs to the peptidase S41A family.</text>
</comment>
<dbReference type="HOGENOM" id="CLU_017295_3_0_9"/>
<dbReference type="InterPro" id="IPR002477">
    <property type="entry name" value="Peptidoglycan-bd-like"/>
</dbReference>
<evidence type="ECO:0000256" key="6">
    <source>
        <dbReference type="SAM" id="Phobius"/>
    </source>
</evidence>
<dbReference type="NCBIfam" id="TIGR00225">
    <property type="entry name" value="prc"/>
    <property type="match status" value="1"/>
</dbReference>
<accession>A0A0B5AT70</accession>
<dbReference type="Gene3D" id="3.30.750.44">
    <property type="match status" value="1"/>
</dbReference>
<dbReference type="EMBL" id="CP009416">
    <property type="protein sequence ID" value="AJD91224.1"/>
    <property type="molecule type" value="Genomic_DNA"/>
</dbReference>
<dbReference type="Gene3D" id="2.30.42.10">
    <property type="match status" value="1"/>
</dbReference>
<dbReference type="InterPro" id="IPR029045">
    <property type="entry name" value="ClpP/crotonase-like_dom_sf"/>
</dbReference>
<evidence type="ECO:0000259" key="7">
    <source>
        <dbReference type="PROSITE" id="PS50106"/>
    </source>
</evidence>
<keyword evidence="2 5" id="KW-0645">Protease</keyword>
<keyword evidence="6" id="KW-0472">Membrane</keyword>
<keyword evidence="6" id="KW-1133">Transmembrane helix</keyword>
<feature type="domain" description="PDZ" evidence="7">
    <location>
        <begin position="113"/>
        <end position="181"/>
    </location>
</feature>
<dbReference type="Pfam" id="PF17820">
    <property type="entry name" value="PDZ_6"/>
    <property type="match status" value="1"/>
</dbReference>
<evidence type="ECO:0000256" key="5">
    <source>
        <dbReference type="RuleBase" id="RU004404"/>
    </source>
</evidence>
<dbReference type="InterPro" id="IPR004447">
    <property type="entry name" value="Peptidase_S41A"/>
</dbReference>
<dbReference type="GO" id="GO:0004252">
    <property type="term" value="F:serine-type endopeptidase activity"/>
    <property type="evidence" value="ECO:0007669"/>
    <property type="project" value="UniProtKB-EC"/>
</dbReference>
<keyword evidence="3 5" id="KW-0378">Hydrolase</keyword>
<dbReference type="GO" id="GO:0006508">
    <property type="term" value="P:proteolysis"/>
    <property type="evidence" value="ECO:0007669"/>
    <property type="project" value="UniProtKB-KW"/>
</dbReference>
<evidence type="ECO:0000256" key="1">
    <source>
        <dbReference type="ARBA" id="ARBA00009179"/>
    </source>
</evidence>
<dbReference type="InterPro" id="IPR036366">
    <property type="entry name" value="PGBDSf"/>
</dbReference>
<dbReference type="CDD" id="cd07560">
    <property type="entry name" value="Peptidase_S41_CPP"/>
    <property type="match status" value="1"/>
</dbReference>
<dbReference type="GO" id="GO:0007165">
    <property type="term" value="P:signal transduction"/>
    <property type="evidence" value="ECO:0007669"/>
    <property type="project" value="TreeGrafter"/>
</dbReference>
<dbReference type="PANTHER" id="PTHR32060:SF30">
    <property type="entry name" value="CARBOXY-TERMINAL PROCESSING PROTEASE CTPA"/>
    <property type="match status" value="1"/>
</dbReference>
<dbReference type="InterPro" id="IPR041489">
    <property type="entry name" value="PDZ_6"/>
</dbReference>
<dbReference type="PROSITE" id="PS50106">
    <property type="entry name" value="PDZ"/>
    <property type="match status" value="1"/>
</dbReference>
<dbReference type="SUPFAM" id="SSF50156">
    <property type="entry name" value="PDZ domain-like"/>
    <property type="match status" value="1"/>
</dbReference>
<dbReference type="Gene3D" id="1.10.101.10">
    <property type="entry name" value="PGBD-like superfamily/PGBD"/>
    <property type="match status" value="1"/>
</dbReference>
<dbReference type="SMART" id="SM00228">
    <property type="entry name" value="PDZ"/>
    <property type="match status" value="1"/>
</dbReference>
<dbReference type="Pfam" id="PF03572">
    <property type="entry name" value="Peptidase_S41"/>
    <property type="match status" value="1"/>
</dbReference>
<dbReference type="InterPro" id="IPR036365">
    <property type="entry name" value="PGBD-like_sf"/>
</dbReference>
<dbReference type="AlphaFoldDB" id="A0A0B5AT70"/>
<dbReference type="FunFam" id="2.30.42.10:FF:000063">
    <property type="entry name" value="Peptidase, S41 family"/>
    <property type="match status" value="1"/>
</dbReference>
<name>A0A0B5AT70_9BACL</name>
<dbReference type="InterPro" id="IPR055210">
    <property type="entry name" value="CtpA/B_N"/>
</dbReference>